<evidence type="ECO:0000256" key="2">
    <source>
        <dbReference type="ARBA" id="ARBA00023027"/>
    </source>
</evidence>
<dbReference type="PANTHER" id="PTHR43333">
    <property type="entry name" value="2-HACID_DH_C DOMAIN-CONTAINING PROTEIN"/>
    <property type="match status" value="1"/>
</dbReference>
<protein>
    <recommendedName>
        <fullName evidence="3">D-isomer specific 2-hydroxyacid dehydrogenase NAD-binding domain-containing protein</fullName>
    </recommendedName>
</protein>
<dbReference type="OrthoDB" id="298012at2759"/>
<evidence type="ECO:0000313" key="4">
    <source>
        <dbReference type="EMBL" id="CAG8981453.1"/>
    </source>
</evidence>
<name>A0A9N9LX32_9HELO</name>
<reference evidence="4" key="1">
    <citation type="submission" date="2021-07" db="EMBL/GenBank/DDBJ databases">
        <authorList>
            <person name="Durling M."/>
        </authorList>
    </citation>
    <scope>NUCLEOTIDE SEQUENCE</scope>
</reference>
<dbReference type="PANTHER" id="PTHR43333:SF1">
    <property type="entry name" value="D-ISOMER SPECIFIC 2-HYDROXYACID DEHYDROGENASE NAD-BINDING DOMAIN-CONTAINING PROTEIN"/>
    <property type="match status" value="1"/>
</dbReference>
<dbReference type="SUPFAM" id="SSF51735">
    <property type="entry name" value="NAD(P)-binding Rossmann-fold domains"/>
    <property type="match status" value="1"/>
</dbReference>
<organism evidence="4 5">
    <name type="scientific">Hymenoscyphus albidus</name>
    <dbReference type="NCBI Taxonomy" id="595503"/>
    <lineage>
        <taxon>Eukaryota</taxon>
        <taxon>Fungi</taxon>
        <taxon>Dikarya</taxon>
        <taxon>Ascomycota</taxon>
        <taxon>Pezizomycotina</taxon>
        <taxon>Leotiomycetes</taxon>
        <taxon>Helotiales</taxon>
        <taxon>Helotiaceae</taxon>
        <taxon>Hymenoscyphus</taxon>
    </lineage>
</organism>
<feature type="domain" description="D-isomer specific 2-hydroxyacid dehydrogenase NAD-binding" evidence="3">
    <location>
        <begin position="221"/>
        <end position="322"/>
    </location>
</feature>
<dbReference type="CDD" id="cd12163">
    <property type="entry name" value="2-Hacid_dh_5"/>
    <property type="match status" value="1"/>
</dbReference>
<dbReference type="InterPro" id="IPR036291">
    <property type="entry name" value="NAD(P)-bd_dom_sf"/>
</dbReference>
<evidence type="ECO:0000313" key="5">
    <source>
        <dbReference type="Proteomes" id="UP000701801"/>
    </source>
</evidence>
<evidence type="ECO:0000256" key="1">
    <source>
        <dbReference type="ARBA" id="ARBA00023002"/>
    </source>
</evidence>
<comment type="caution">
    <text evidence="4">The sequence shown here is derived from an EMBL/GenBank/DDBJ whole genome shotgun (WGS) entry which is preliminary data.</text>
</comment>
<proteinExistence type="predicted"/>
<dbReference type="Pfam" id="PF02826">
    <property type="entry name" value="2-Hacid_dh_C"/>
    <property type="match status" value="2"/>
</dbReference>
<keyword evidence="5" id="KW-1185">Reference proteome</keyword>
<accession>A0A9N9LX32</accession>
<dbReference type="EMBL" id="CAJVRM010000484">
    <property type="protein sequence ID" value="CAG8981453.1"/>
    <property type="molecule type" value="Genomic_DNA"/>
</dbReference>
<dbReference type="PROSITE" id="PS00065">
    <property type="entry name" value="D_2_HYDROXYACID_DH_1"/>
    <property type="match status" value="1"/>
</dbReference>
<dbReference type="GO" id="GO:0051287">
    <property type="term" value="F:NAD binding"/>
    <property type="evidence" value="ECO:0007669"/>
    <property type="project" value="InterPro"/>
</dbReference>
<keyword evidence="2" id="KW-0520">NAD</keyword>
<dbReference type="Proteomes" id="UP000701801">
    <property type="component" value="Unassembled WGS sequence"/>
</dbReference>
<dbReference type="AlphaFoldDB" id="A0A9N9LX32"/>
<dbReference type="GO" id="GO:0016491">
    <property type="term" value="F:oxidoreductase activity"/>
    <property type="evidence" value="ECO:0007669"/>
    <property type="project" value="UniProtKB-KW"/>
</dbReference>
<dbReference type="InterPro" id="IPR006140">
    <property type="entry name" value="D-isomer_DH_NAD-bd"/>
</dbReference>
<gene>
    <name evidence="4" type="ORF">HYALB_00013380</name>
</gene>
<dbReference type="SUPFAM" id="SSF52283">
    <property type="entry name" value="Formate/glycerate dehydrogenase catalytic domain-like"/>
    <property type="match status" value="1"/>
</dbReference>
<feature type="domain" description="D-isomer specific 2-hydroxyacid dehydrogenase NAD-binding" evidence="3">
    <location>
        <begin position="124"/>
        <end position="198"/>
    </location>
</feature>
<dbReference type="InterPro" id="IPR029752">
    <property type="entry name" value="D-isomer_DH_CS1"/>
</dbReference>
<dbReference type="Gene3D" id="3.40.50.720">
    <property type="entry name" value="NAD(P)-binding Rossmann-like Domain"/>
    <property type="match status" value="2"/>
</dbReference>
<evidence type="ECO:0000259" key="3">
    <source>
        <dbReference type="Pfam" id="PF02826"/>
    </source>
</evidence>
<keyword evidence="1" id="KW-0560">Oxidoreductase</keyword>
<sequence>MGGGDKPPSKEIILCLLPWPAQQDVLDEVKRKHPQVEIRYEFQPVVDGGEGGIPDDLIRDVTILVTLRHLPDPAAAKKLKYVHIFSAGINQLYETPIWKQTTIPFTNSSGVHAPQIAEWVTLQILSASHKQKLLLEWQRKHEWGRAAELGEIWDGVKQRIGILGYGAIGRQAARISQALGMDILAYTAHPRPTPSSKKHTGYTVPGTGDDEGTLPSEWYSGLSTASLHTFLSQSLDILLIAVPLTPQTHHFLSAAEFAILAKRKAFIINIARGAIVNHDDLITALKEGKLRGAALDVTEPEPLPEDSELWGMENVVVSPHVSGVGSAYFERAFGILDVNLSRIEEGRELVNLVDRGRGY</sequence>